<protein>
    <recommendedName>
        <fullName evidence="4">His-Xaa-Ser system protein HxsD</fullName>
    </recommendedName>
</protein>
<proteinExistence type="predicted"/>
<name>A0A497JIM8_9ARCH</name>
<dbReference type="EMBL" id="QMWO01000002">
    <property type="protein sequence ID" value="RLG70454.1"/>
    <property type="molecule type" value="Genomic_DNA"/>
</dbReference>
<reference evidence="2 3" key="1">
    <citation type="submission" date="2018-06" db="EMBL/GenBank/DDBJ databases">
        <title>Extensive metabolic versatility and redundancy in microbially diverse, dynamic hydrothermal sediments.</title>
        <authorList>
            <person name="Dombrowski N."/>
            <person name="Teske A."/>
            <person name="Baker B.J."/>
        </authorList>
    </citation>
    <scope>NUCLEOTIDE SEQUENCE [LARGE SCALE GENOMIC DNA]</scope>
    <source>
        <strain evidence="2">B9_G13</strain>
    </source>
</reference>
<organism evidence="2 3">
    <name type="scientific">Candidatus Iainarchaeum sp</name>
    <dbReference type="NCBI Taxonomy" id="3101447"/>
    <lineage>
        <taxon>Archaea</taxon>
        <taxon>Candidatus Iainarchaeota</taxon>
        <taxon>Candidatus Iainarchaeia</taxon>
        <taxon>Candidatus Iainarchaeales</taxon>
        <taxon>Candidatus Iainarchaeaceae</taxon>
        <taxon>Candidatus Iainarchaeum</taxon>
    </lineage>
</organism>
<feature type="compositionally biased region" description="Acidic residues" evidence="1">
    <location>
        <begin position="130"/>
        <end position="142"/>
    </location>
</feature>
<feature type="compositionally biased region" description="Basic and acidic residues" evidence="1">
    <location>
        <begin position="149"/>
        <end position="164"/>
    </location>
</feature>
<accession>A0A497JIM8</accession>
<evidence type="ECO:0000256" key="1">
    <source>
        <dbReference type="SAM" id="MobiDB-lite"/>
    </source>
</evidence>
<feature type="compositionally biased region" description="Basic and acidic residues" evidence="1">
    <location>
        <begin position="112"/>
        <end position="129"/>
    </location>
</feature>
<feature type="region of interest" description="Disordered" evidence="1">
    <location>
        <begin position="108"/>
        <end position="164"/>
    </location>
</feature>
<dbReference type="AlphaFoldDB" id="A0A497JIM8"/>
<evidence type="ECO:0000313" key="3">
    <source>
        <dbReference type="Proteomes" id="UP000277633"/>
    </source>
</evidence>
<sequence>MKNIELFPKEAKAIVSINPKVFPLEVVYAACYVLLDKAYFILDGDPEKEIKAIIRAKNPKIKKGELEKIALQLHDELINYATYAVQAARNQAVREAIIKRALATNLAEEEYSPERKEEETLKEKAKEIEMPDEEDLFIEDPEGIAKPWTPEKAKGLKKPDELEG</sequence>
<comment type="caution">
    <text evidence="2">The sequence shown here is derived from an EMBL/GenBank/DDBJ whole genome shotgun (WGS) entry which is preliminary data.</text>
</comment>
<evidence type="ECO:0000313" key="2">
    <source>
        <dbReference type="EMBL" id="RLG70454.1"/>
    </source>
</evidence>
<dbReference type="Proteomes" id="UP000277633">
    <property type="component" value="Unassembled WGS sequence"/>
</dbReference>
<gene>
    <name evidence="2" type="ORF">DRO07_00120</name>
</gene>
<evidence type="ECO:0008006" key="4">
    <source>
        <dbReference type="Google" id="ProtNLM"/>
    </source>
</evidence>